<organism evidence="9 10">
    <name type="scientific">Drosophila gunungcola</name>
    <name type="common">fruit fly</name>
    <dbReference type="NCBI Taxonomy" id="103775"/>
    <lineage>
        <taxon>Eukaryota</taxon>
        <taxon>Metazoa</taxon>
        <taxon>Ecdysozoa</taxon>
        <taxon>Arthropoda</taxon>
        <taxon>Hexapoda</taxon>
        <taxon>Insecta</taxon>
        <taxon>Pterygota</taxon>
        <taxon>Neoptera</taxon>
        <taxon>Endopterygota</taxon>
        <taxon>Diptera</taxon>
        <taxon>Brachycera</taxon>
        <taxon>Muscomorpha</taxon>
        <taxon>Ephydroidea</taxon>
        <taxon>Drosophilidae</taxon>
        <taxon>Drosophila</taxon>
        <taxon>Sophophora</taxon>
    </lineage>
</organism>
<dbReference type="InterPro" id="IPR009003">
    <property type="entry name" value="Peptidase_S1_PA"/>
</dbReference>
<reference evidence="9" key="1">
    <citation type="journal article" date="2023" name="Genome Biol. Evol.">
        <title>Long-read-based Genome Assembly of Drosophila gunungcola Reveals Fewer Chemosensory Genes in Flower-breeding Species.</title>
        <authorList>
            <person name="Negi A."/>
            <person name="Liao B.Y."/>
            <person name="Yeh S.D."/>
        </authorList>
    </citation>
    <scope>NUCLEOTIDE SEQUENCE</scope>
    <source>
        <strain evidence="9">Sukarami</strain>
    </source>
</reference>
<dbReference type="Proteomes" id="UP001059596">
    <property type="component" value="Unassembled WGS sequence"/>
</dbReference>
<dbReference type="SMART" id="SM00020">
    <property type="entry name" value="Tryp_SPc"/>
    <property type="match status" value="1"/>
</dbReference>
<keyword evidence="6" id="KW-0325">Glycoprotein</keyword>
<dbReference type="PRINTS" id="PR00722">
    <property type="entry name" value="CHYMOTRYPSIN"/>
</dbReference>
<dbReference type="InterPro" id="IPR001314">
    <property type="entry name" value="Peptidase_S1A"/>
</dbReference>
<evidence type="ECO:0000256" key="5">
    <source>
        <dbReference type="ARBA" id="ARBA00023157"/>
    </source>
</evidence>
<dbReference type="EMBL" id="JAMKOV010000007">
    <property type="protein sequence ID" value="KAI8038423.1"/>
    <property type="molecule type" value="Genomic_DNA"/>
</dbReference>
<dbReference type="Gene3D" id="2.40.10.10">
    <property type="entry name" value="Trypsin-like serine proteases"/>
    <property type="match status" value="2"/>
</dbReference>
<keyword evidence="3" id="KW-0106">Calcium</keyword>
<dbReference type="GO" id="GO:0004252">
    <property type="term" value="F:serine-type endopeptidase activity"/>
    <property type="evidence" value="ECO:0007669"/>
    <property type="project" value="InterPro"/>
</dbReference>
<dbReference type="InterPro" id="IPR051487">
    <property type="entry name" value="Ser/Thr_Proteases_Immune/Dev"/>
</dbReference>
<dbReference type="InterPro" id="IPR043504">
    <property type="entry name" value="Peptidase_S1_PA_chymotrypsin"/>
</dbReference>
<feature type="domain" description="Peptidase S1" evidence="8">
    <location>
        <begin position="40"/>
        <end position="278"/>
    </location>
</feature>
<dbReference type="PROSITE" id="PS50240">
    <property type="entry name" value="TRYPSIN_DOM"/>
    <property type="match status" value="1"/>
</dbReference>
<dbReference type="PROSITE" id="PS00134">
    <property type="entry name" value="TRYPSIN_HIS"/>
    <property type="match status" value="1"/>
</dbReference>
<dbReference type="FunFam" id="2.40.10.10:FF:000028">
    <property type="entry name" value="Serine protease easter"/>
    <property type="match status" value="1"/>
</dbReference>
<dbReference type="PANTHER" id="PTHR24256">
    <property type="entry name" value="TRYPTASE-RELATED"/>
    <property type="match status" value="1"/>
</dbReference>
<dbReference type="OrthoDB" id="547031at2759"/>
<evidence type="ECO:0000256" key="3">
    <source>
        <dbReference type="ARBA" id="ARBA00022837"/>
    </source>
</evidence>
<keyword evidence="5" id="KW-1015">Disulfide bond</keyword>
<dbReference type="AlphaFoldDB" id="A0A9P9YKT3"/>
<comment type="similarity">
    <text evidence="7">Belongs to the peptidase S1 family. CLIP subfamily.</text>
</comment>
<dbReference type="GO" id="GO:0006508">
    <property type="term" value="P:proteolysis"/>
    <property type="evidence" value="ECO:0007669"/>
    <property type="project" value="InterPro"/>
</dbReference>
<evidence type="ECO:0000256" key="2">
    <source>
        <dbReference type="ARBA" id="ARBA00022729"/>
    </source>
</evidence>
<protein>
    <recommendedName>
        <fullName evidence="8">Peptidase S1 domain-containing protein</fullName>
    </recommendedName>
</protein>
<dbReference type="SUPFAM" id="SSF50494">
    <property type="entry name" value="Trypsin-like serine proteases"/>
    <property type="match status" value="1"/>
</dbReference>
<dbReference type="Pfam" id="PF00089">
    <property type="entry name" value="Trypsin"/>
    <property type="match status" value="1"/>
</dbReference>
<dbReference type="InterPro" id="IPR001254">
    <property type="entry name" value="Trypsin_dom"/>
</dbReference>
<evidence type="ECO:0000256" key="7">
    <source>
        <dbReference type="ARBA" id="ARBA00024195"/>
    </source>
</evidence>
<proteinExistence type="inferred from homology"/>
<evidence type="ECO:0000313" key="9">
    <source>
        <dbReference type="EMBL" id="KAI8038423.1"/>
    </source>
</evidence>
<accession>A0A9P9YKT3</accession>
<comment type="caution">
    <text evidence="9">The sequence shown here is derived from an EMBL/GenBank/DDBJ whole genome shotgun (WGS) entry which is preliminary data.</text>
</comment>
<evidence type="ECO:0000256" key="6">
    <source>
        <dbReference type="ARBA" id="ARBA00023180"/>
    </source>
</evidence>
<keyword evidence="10" id="KW-1185">Reference proteome</keyword>
<evidence type="ECO:0000259" key="8">
    <source>
        <dbReference type="PROSITE" id="PS50240"/>
    </source>
</evidence>
<evidence type="ECO:0000313" key="10">
    <source>
        <dbReference type="Proteomes" id="UP001059596"/>
    </source>
</evidence>
<evidence type="ECO:0000256" key="4">
    <source>
        <dbReference type="ARBA" id="ARBA00023145"/>
    </source>
</evidence>
<sequence length="283" mass="32298">MKQALSVVLLVFFNLRNRDFTALSYLLDNNCGQSKYTNRISGGINADLNAVPWMAYFHANGKFFCGGSLVNHWFVLTAAHCFKQNDFTIYVRLGENDASQFYDCDDFECAPLHSEFWVVKKFLYPYFKTAHYYDVALVKLNQFVKYSKNIQPVCVILDWRWQGYVDSIQNLMVTGWGAKDITEKSDKLQLAKLPQVDRLTCRSRFGYNVDRTHICAGDGAHYVGKGDSGGPLGAMVNFGLYRAFVQFGIVSHLRQPFYGVSVFTNVLSYASWINHTIVTHKSF</sequence>
<keyword evidence="4" id="KW-0865">Zymogen</keyword>
<dbReference type="InterPro" id="IPR018114">
    <property type="entry name" value="TRYPSIN_HIS"/>
</dbReference>
<name>A0A9P9YKT3_9MUSC</name>
<dbReference type="CDD" id="cd00190">
    <property type="entry name" value="Tryp_SPc"/>
    <property type="match status" value="1"/>
</dbReference>
<keyword evidence="2" id="KW-0732">Signal</keyword>
<keyword evidence="1" id="KW-0479">Metal-binding</keyword>
<evidence type="ECO:0000256" key="1">
    <source>
        <dbReference type="ARBA" id="ARBA00022723"/>
    </source>
</evidence>
<gene>
    <name evidence="9" type="ORF">M5D96_008321</name>
</gene>
<dbReference type="GO" id="GO:0046872">
    <property type="term" value="F:metal ion binding"/>
    <property type="evidence" value="ECO:0007669"/>
    <property type="project" value="UniProtKB-KW"/>
</dbReference>